<dbReference type="InterPro" id="IPR036390">
    <property type="entry name" value="WH_DNA-bd_sf"/>
</dbReference>
<dbReference type="PROSITE" id="PS50931">
    <property type="entry name" value="HTH_LYSR"/>
    <property type="match status" value="1"/>
</dbReference>
<dbReference type="Pfam" id="PF03466">
    <property type="entry name" value="LysR_substrate"/>
    <property type="match status" value="1"/>
</dbReference>
<evidence type="ECO:0000256" key="3">
    <source>
        <dbReference type="ARBA" id="ARBA00023125"/>
    </source>
</evidence>
<protein>
    <recommendedName>
        <fullName evidence="5">HTH lysR-type domain-containing protein</fullName>
    </recommendedName>
</protein>
<dbReference type="PANTHER" id="PTHR30126:SF5">
    <property type="entry name" value="HTH-TYPE TRANSCRIPTIONAL ACTIVATOR CMPR"/>
    <property type="match status" value="1"/>
</dbReference>
<gene>
    <name evidence="6" type="ORF">BST96_01835</name>
</gene>
<dbReference type="GO" id="GO:0000976">
    <property type="term" value="F:transcription cis-regulatory region binding"/>
    <property type="evidence" value="ECO:0007669"/>
    <property type="project" value="TreeGrafter"/>
</dbReference>
<dbReference type="SUPFAM" id="SSF46785">
    <property type="entry name" value="Winged helix' DNA-binding domain"/>
    <property type="match status" value="1"/>
</dbReference>
<dbReference type="InterPro" id="IPR036388">
    <property type="entry name" value="WH-like_DNA-bd_sf"/>
</dbReference>
<dbReference type="OrthoDB" id="9785745at2"/>
<comment type="similarity">
    <text evidence="1">Belongs to the LysR transcriptional regulatory family.</text>
</comment>
<dbReference type="InterPro" id="IPR000847">
    <property type="entry name" value="LysR_HTH_N"/>
</dbReference>
<evidence type="ECO:0000259" key="5">
    <source>
        <dbReference type="PROSITE" id="PS50931"/>
    </source>
</evidence>
<dbReference type="Pfam" id="PF00126">
    <property type="entry name" value="HTH_1"/>
    <property type="match status" value="1"/>
</dbReference>
<feature type="domain" description="HTH lysR-type" evidence="5">
    <location>
        <begin position="15"/>
        <end position="71"/>
    </location>
</feature>
<dbReference type="STRING" id="716816.BST96_01835"/>
<dbReference type="PANTHER" id="PTHR30126">
    <property type="entry name" value="HTH-TYPE TRANSCRIPTIONAL REGULATOR"/>
    <property type="match status" value="1"/>
</dbReference>
<dbReference type="Proteomes" id="UP000193450">
    <property type="component" value="Chromosome"/>
</dbReference>
<keyword evidence="2" id="KW-0805">Transcription regulation</keyword>
<organism evidence="6 7">
    <name type="scientific">Oceanicoccus sagamiensis</name>
    <dbReference type="NCBI Taxonomy" id="716816"/>
    <lineage>
        <taxon>Bacteria</taxon>
        <taxon>Pseudomonadati</taxon>
        <taxon>Pseudomonadota</taxon>
        <taxon>Gammaproteobacteria</taxon>
        <taxon>Cellvibrionales</taxon>
        <taxon>Spongiibacteraceae</taxon>
        <taxon>Oceanicoccus</taxon>
    </lineage>
</organism>
<evidence type="ECO:0000313" key="6">
    <source>
        <dbReference type="EMBL" id="ARN72955.1"/>
    </source>
</evidence>
<dbReference type="SUPFAM" id="SSF53850">
    <property type="entry name" value="Periplasmic binding protein-like II"/>
    <property type="match status" value="1"/>
</dbReference>
<dbReference type="PRINTS" id="PR00039">
    <property type="entry name" value="HTHLYSR"/>
</dbReference>
<reference evidence="6 7" key="1">
    <citation type="submission" date="2016-11" db="EMBL/GenBank/DDBJ databases">
        <title>Trade-off between light-utilization and light-protection in marine flavobacteria.</title>
        <authorList>
            <person name="Kumagai Y."/>
        </authorList>
    </citation>
    <scope>NUCLEOTIDE SEQUENCE [LARGE SCALE GENOMIC DNA]</scope>
    <source>
        <strain evidence="6 7">NBRC 107125</strain>
    </source>
</reference>
<keyword evidence="4" id="KW-0804">Transcription</keyword>
<sequence length="323" mass="36463">MPKSIDTHLLTRLGTLRQLEIFMAVAEQGSIVRAAEQLHLTQPSVSMQVRKLSEAIGLPLYEVIGKKLSLTDVGEEVVAAGTEIFDAVNRLSHRINDIKGLEAGVLRIAVVSTAKYFLYHVLGPFCERYPGVEVEFNVGNRSEIVARMQDNLDDLYILGDTPEGMEVVEYDFLPNPIVVVASVKNPLAKRKKLTWSDLLEQRFILREQGSETLLNIEKYLQQKQLSLPRTMTVQSNEAIKYAVIANMGISILSAYTLFDSKEMTQLKVSGFPIMAKWQVSHLKDKRLSIVAEKFLRFMLDNGKELLPMERIEKNIKAAKLADW</sequence>
<evidence type="ECO:0000256" key="2">
    <source>
        <dbReference type="ARBA" id="ARBA00023015"/>
    </source>
</evidence>
<accession>A0A1X9NAJ8</accession>
<dbReference type="Gene3D" id="3.40.190.290">
    <property type="match status" value="1"/>
</dbReference>
<dbReference type="GO" id="GO:0003700">
    <property type="term" value="F:DNA-binding transcription factor activity"/>
    <property type="evidence" value="ECO:0007669"/>
    <property type="project" value="InterPro"/>
</dbReference>
<dbReference type="AlphaFoldDB" id="A0A1X9NAJ8"/>
<dbReference type="InterPro" id="IPR005119">
    <property type="entry name" value="LysR_subst-bd"/>
</dbReference>
<evidence type="ECO:0000256" key="4">
    <source>
        <dbReference type="ARBA" id="ARBA00023163"/>
    </source>
</evidence>
<dbReference type="KEGG" id="osg:BST96_01835"/>
<keyword evidence="3" id="KW-0238">DNA-binding</keyword>
<dbReference type="RefSeq" id="WP_085757048.1">
    <property type="nucleotide sequence ID" value="NZ_CP019343.1"/>
</dbReference>
<evidence type="ECO:0000313" key="7">
    <source>
        <dbReference type="Proteomes" id="UP000193450"/>
    </source>
</evidence>
<dbReference type="Gene3D" id="1.10.10.10">
    <property type="entry name" value="Winged helix-like DNA-binding domain superfamily/Winged helix DNA-binding domain"/>
    <property type="match status" value="1"/>
</dbReference>
<dbReference type="EMBL" id="CP019343">
    <property type="protein sequence ID" value="ARN72955.1"/>
    <property type="molecule type" value="Genomic_DNA"/>
</dbReference>
<proteinExistence type="inferred from homology"/>
<keyword evidence="7" id="KW-1185">Reference proteome</keyword>
<name>A0A1X9NAJ8_9GAMM</name>
<evidence type="ECO:0000256" key="1">
    <source>
        <dbReference type="ARBA" id="ARBA00009437"/>
    </source>
</evidence>